<feature type="domain" description="Peptidase M12A" evidence="5">
    <location>
        <begin position="293"/>
        <end position="446"/>
    </location>
</feature>
<keyword evidence="3" id="KW-0732">Signal</keyword>
<proteinExistence type="predicted"/>
<dbReference type="EC" id="3.4.24.-" evidence="3"/>
<feature type="binding site" evidence="2">
    <location>
        <position position="399"/>
    </location>
    <ligand>
        <name>Zn(2+)</name>
        <dbReference type="ChEBI" id="CHEBI:29105"/>
        <note>catalytic</note>
    </ligand>
</feature>
<dbReference type="PROSITE" id="PS51864">
    <property type="entry name" value="ASTACIN"/>
    <property type="match status" value="1"/>
</dbReference>
<feature type="chain" id="PRO_5009030060" description="Metalloendopeptidase" evidence="3">
    <location>
        <begin position="21"/>
        <end position="446"/>
    </location>
</feature>
<feature type="region of interest" description="Disordered" evidence="4">
    <location>
        <begin position="26"/>
        <end position="57"/>
    </location>
</feature>
<name>A0A1I8C058_MELHA</name>
<reference evidence="7" key="1">
    <citation type="submission" date="2016-11" db="UniProtKB">
        <authorList>
            <consortium name="WormBaseParasite"/>
        </authorList>
    </citation>
    <scope>IDENTIFICATION</scope>
</reference>
<dbReference type="GO" id="GO:0004222">
    <property type="term" value="F:metalloendopeptidase activity"/>
    <property type="evidence" value="ECO:0007669"/>
    <property type="project" value="UniProtKB-UniRule"/>
</dbReference>
<dbReference type="SMART" id="SM00235">
    <property type="entry name" value="ZnMc"/>
    <property type="match status" value="1"/>
</dbReference>
<sequence>MKNILLLIFLILLLIVLAYCEKDKGKGNKGGDKGKDKGNKNGNKENKGKKGGKGKDKKLIKGIDADYYAPEDTDGYTPQAMRTIMRYCTDNQDDPECKPEWIITEGEIPEAPLGVGKGKGKGKKFPKFKKHPKKKSKKYKLIDPTTGLPKKFKKKLPPGQVKKLKKGDIEAMKKYCPDDTCKKDTDEDKHSRAVLADYEVAMLRLAYPDKPLEEIDELVEATMQKTYQVKQMIYEKEGVDDFSKPSDNGLYGHNLLTLEQAEAYITQLNSSLEYSYAIPEGDSRRKRAGDLLNFKISPTRKWDIGKPILYGFDKNERQRETIRTCIREISSKTCVRFTETFLDGSAERAPNISSIYFVRYVTLAYCGISFIGANTPSNPIFLSFLCQDMAGVACHEVMHALGVEHEHVRPDRDDSITVLWDNINAQALDSYIPSDASTYSRYFVEC</sequence>
<keyword evidence="6" id="KW-1185">Reference proteome</keyword>
<dbReference type="InterPro" id="IPR001506">
    <property type="entry name" value="Peptidase_M12A"/>
</dbReference>
<dbReference type="WBParaSite" id="MhA1_Contig873.frz3.fgene1">
    <property type="protein sequence ID" value="MhA1_Contig873.frz3.fgene1"/>
    <property type="gene ID" value="MhA1_Contig873.frz3.fgene1"/>
</dbReference>
<organism evidence="6 7">
    <name type="scientific">Meloidogyne hapla</name>
    <name type="common">Root-knot nematode worm</name>
    <dbReference type="NCBI Taxonomy" id="6305"/>
    <lineage>
        <taxon>Eukaryota</taxon>
        <taxon>Metazoa</taxon>
        <taxon>Ecdysozoa</taxon>
        <taxon>Nematoda</taxon>
        <taxon>Chromadorea</taxon>
        <taxon>Rhabditida</taxon>
        <taxon>Tylenchina</taxon>
        <taxon>Tylenchomorpha</taxon>
        <taxon>Tylenchoidea</taxon>
        <taxon>Meloidogynidae</taxon>
        <taxon>Meloidogyninae</taxon>
        <taxon>Meloidogyne</taxon>
    </lineage>
</organism>
<feature type="binding site" evidence="2">
    <location>
        <position position="405"/>
    </location>
    <ligand>
        <name>Zn(2+)</name>
        <dbReference type="ChEBI" id="CHEBI:29105"/>
        <note>catalytic</note>
    </ligand>
</feature>
<dbReference type="AlphaFoldDB" id="A0A1I8C058"/>
<dbReference type="GO" id="GO:0008270">
    <property type="term" value="F:zinc ion binding"/>
    <property type="evidence" value="ECO:0007669"/>
    <property type="project" value="UniProtKB-UniRule"/>
</dbReference>
<evidence type="ECO:0000313" key="7">
    <source>
        <dbReference type="WBParaSite" id="MhA1_Contig873.frz3.fgene1"/>
    </source>
</evidence>
<feature type="binding site" evidence="2">
    <location>
        <position position="395"/>
    </location>
    <ligand>
        <name>Zn(2+)</name>
        <dbReference type="ChEBI" id="CHEBI:29105"/>
        <note>catalytic</note>
    </ligand>
</feature>
<dbReference type="PANTHER" id="PTHR10127">
    <property type="entry name" value="DISCOIDIN, CUB, EGF, LAMININ , AND ZINC METALLOPROTEASE DOMAIN CONTAINING"/>
    <property type="match status" value="1"/>
</dbReference>
<dbReference type="PRINTS" id="PR00480">
    <property type="entry name" value="ASTACIN"/>
</dbReference>
<evidence type="ECO:0000256" key="2">
    <source>
        <dbReference type="PROSITE-ProRule" id="PRU01211"/>
    </source>
</evidence>
<keyword evidence="2 3" id="KW-0862">Zinc</keyword>
<feature type="signal peptide" evidence="3">
    <location>
        <begin position="1"/>
        <end position="20"/>
    </location>
</feature>
<dbReference type="Pfam" id="PF01400">
    <property type="entry name" value="Astacin"/>
    <property type="match status" value="1"/>
</dbReference>
<keyword evidence="2 3" id="KW-0479">Metal-binding</keyword>
<dbReference type="PANTHER" id="PTHR10127:SF802">
    <property type="entry name" value="ZINC METALLOPROTEINASE NAS-10"/>
    <property type="match status" value="1"/>
</dbReference>
<keyword evidence="1" id="KW-1015">Disulfide bond</keyword>
<evidence type="ECO:0000256" key="1">
    <source>
        <dbReference type="ARBA" id="ARBA00023157"/>
    </source>
</evidence>
<evidence type="ECO:0000259" key="5">
    <source>
        <dbReference type="PROSITE" id="PS51864"/>
    </source>
</evidence>
<dbReference type="SUPFAM" id="SSF55486">
    <property type="entry name" value="Metalloproteases ('zincins'), catalytic domain"/>
    <property type="match status" value="1"/>
</dbReference>
<evidence type="ECO:0000256" key="3">
    <source>
        <dbReference type="RuleBase" id="RU361183"/>
    </source>
</evidence>
<dbReference type="Proteomes" id="UP000095281">
    <property type="component" value="Unplaced"/>
</dbReference>
<keyword evidence="2 3" id="KW-0378">Hydrolase</keyword>
<dbReference type="InterPro" id="IPR006026">
    <property type="entry name" value="Peptidase_Metallo"/>
</dbReference>
<comment type="caution">
    <text evidence="2">Lacks conserved residue(s) required for the propagation of feature annotation.</text>
</comment>
<protein>
    <recommendedName>
        <fullName evidence="3">Metalloendopeptidase</fullName>
        <ecNumber evidence="3">3.4.24.-</ecNumber>
    </recommendedName>
</protein>
<comment type="cofactor">
    <cofactor evidence="2 3">
        <name>Zn(2+)</name>
        <dbReference type="ChEBI" id="CHEBI:29105"/>
    </cofactor>
    <text evidence="2 3">Binds 1 zinc ion per subunit.</text>
</comment>
<evidence type="ECO:0000256" key="4">
    <source>
        <dbReference type="SAM" id="MobiDB-lite"/>
    </source>
</evidence>
<accession>A0A1I8C058</accession>
<dbReference type="GO" id="GO:0006508">
    <property type="term" value="P:proteolysis"/>
    <property type="evidence" value="ECO:0007669"/>
    <property type="project" value="UniProtKB-KW"/>
</dbReference>
<feature type="active site" evidence="2">
    <location>
        <position position="396"/>
    </location>
</feature>
<keyword evidence="2 3" id="KW-0482">Metalloprotease</keyword>
<dbReference type="InterPro" id="IPR024079">
    <property type="entry name" value="MetalloPept_cat_dom_sf"/>
</dbReference>
<dbReference type="Gene3D" id="3.40.390.10">
    <property type="entry name" value="Collagenase (Catalytic Domain)"/>
    <property type="match status" value="1"/>
</dbReference>
<keyword evidence="2 3" id="KW-0645">Protease</keyword>
<evidence type="ECO:0000313" key="6">
    <source>
        <dbReference type="Proteomes" id="UP000095281"/>
    </source>
</evidence>